<dbReference type="Gene3D" id="3.40.630.30">
    <property type="match status" value="1"/>
</dbReference>
<gene>
    <name evidence="3" type="ORF">CSUB01_10543</name>
</gene>
<feature type="domain" description="N-acetyltransferase" evidence="2">
    <location>
        <begin position="27"/>
        <end position="172"/>
    </location>
</feature>
<dbReference type="PANTHER" id="PTHR13947:SF37">
    <property type="entry name" value="LD18367P"/>
    <property type="match status" value="1"/>
</dbReference>
<organism evidence="3 4">
    <name type="scientific">Colletotrichum sublineola</name>
    <name type="common">Sorghum anthracnose fungus</name>
    <dbReference type="NCBI Taxonomy" id="1173701"/>
    <lineage>
        <taxon>Eukaryota</taxon>
        <taxon>Fungi</taxon>
        <taxon>Dikarya</taxon>
        <taxon>Ascomycota</taxon>
        <taxon>Pezizomycotina</taxon>
        <taxon>Sordariomycetes</taxon>
        <taxon>Hypocreomycetidae</taxon>
        <taxon>Glomerellales</taxon>
        <taxon>Glomerellaceae</taxon>
        <taxon>Colletotrichum</taxon>
        <taxon>Colletotrichum graminicola species complex</taxon>
    </lineage>
</organism>
<evidence type="ECO:0000313" key="3">
    <source>
        <dbReference type="EMBL" id="KDN72181.1"/>
    </source>
</evidence>
<proteinExistence type="predicted"/>
<dbReference type="Pfam" id="PF00583">
    <property type="entry name" value="Acetyltransf_1"/>
    <property type="match status" value="1"/>
</dbReference>
<reference evidence="4" key="1">
    <citation type="journal article" date="2014" name="Genome Announc.">
        <title>Draft genome sequence of Colletotrichum sublineola, a destructive pathogen of cultivated sorghum.</title>
        <authorList>
            <person name="Baroncelli R."/>
            <person name="Sanz-Martin J.M."/>
            <person name="Rech G.E."/>
            <person name="Sukno S.A."/>
            <person name="Thon M.R."/>
        </authorList>
    </citation>
    <scope>NUCLEOTIDE SEQUENCE [LARGE SCALE GENOMIC DNA]</scope>
    <source>
        <strain evidence="4">TX430BB</strain>
    </source>
</reference>
<dbReference type="InterPro" id="IPR050769">
    <property type="entry name" value="NAT_camello-type"/>
</dbReference>
<dbReference type="InterPro" id="IPR016181">
    <property type="entry name" value="Acyl_CoA_acyltransferase"/>
</dbReference>
<accession>A0A066Y2D5</accession>
<dbReference type="PANTHER" id="PTHR13947">
    <property type="entry name" value="GNAT FAMILY N-ACETYLTRANSFERASE"/>
    <property type="match status" value="1"/>
</dbReference>
<dbReference type="OrthoDB" id="41532at2759"/>
<dbReference type="AlphaFoldDB" id="A0A066Y2D5"/>
<sequence>MEVSSNTSSLSNTIKVRGHRAGDMGYITYRHAAIYAKEYGYNGLFEALVGRITSDFLSNYDPVKERCWIAEAGNEFLGCIMLIKEPEESNTARVRCFLVEECARGSGLGTNLMKVCVDTAKELGYERIVLSTSNLLGSARRLYAKFGFRLESKTERQDWGINHIAETWGMLL</sequence>
<evidence type="ECO:0000313" key="4">
    <source>
        <dbReference type="Proteomes" id="UP000027238"/>
    </source>
</evidence>
<dbReference type="GO" id="GO:0008080">
    <property type="term" value="F:N-acetyltransferase activity"/>
    <property type="evidence" value="ECO:0007669"/>
    <property type="project" value="InterPro"/>
</dbReference>
<evidence type="ECO:0000256" key="1">
    <source>
        <dbReference type="ARBA" id="ARBA00022679"/>
    </source>
</evidence>
<dbReference type="CDD" id="cd04301">
    <property type="entry name" value="NAT_SF"/>
    <property type="match status" value="1"/>
</dbReference>
<dbReference type="STRING" id="1173701.A0A066Y2D5"/>
<dbReference type="HOGENOM" id="CLU_105924_1_0_1"/>
<comment type="caution">
    <text evidence="3">The sequence shown here is derived from an EMBL/GenBank/DDBJ whole genome shotgun (WGS) entry which is preliminary data.</text>
</comment>
<dbReference type="PROSITE" id="PS51186">
    <property type="entry name" value="GNAT"/>
    <property type="match status" value="1"/>
</dbReference>
<dbReference type="EMBL" id="JMSE01000027">
    <property type="protein sequence ID" value="KDN72181.1"/>
    <property type="molecule type" value="Genomic_DNA"/>
</dbReference>
<dbReference type="InterPro" id="IPR000182">
    <property type="entry name" value="GNAT_dom"/>
</dbReference>
<dbReference type="SUPFAM" id="SSF55729">
    <property type="entry name" value="Acyl-CoA N-acyltransferases (Nat)"/>
    <property type="match status" value="1"/>
</dbReference>
<name>A0A066Y2D5_COLSU</name>
<dbReference type="Proteomes" id="UP000027238">
    <property type="component" value="Unassembled WGS sequence"/>
</dbReference>
<keyword evidence="4" id="KW-1185">Reference proteome</keyword>
<dbReference type="OMA" id="YEHIDLW"/>
<protein>
    <submittedName>
        <fullName evidence="3">Putative acetyltransferase</fullName>
    </submittedName>
</protein>
<evidence type="ECO:0000259" key="2">
    <source>
        <dbReference type="PROSITE" id="PS51186"/>
    </source>
</evidence>
<dbReference type="eggNOG" id="ENOG502S4C3">
    <property type="taxonomic scope" value="Eukaryota"/>
</dbReference>
<keyword evidence="1 3" id="KW-0808">Transferase</keyword>